<gene>
    <name evidence="4" type="ORF">IT779_10155</name>
</gene>
<dbReference type="CDD" id="cd24146">
    <property type="entry name" value="nat-AmDH_N_like"/>
    <property type="match status" value="1"/>
</dbReference>
<evidence type="ECO:0000256" key="2">
    <source>
        <dbReference type="ARBA" id="ARBA00023002"/>
    </source>
</evidence>
<accession>A0A931N2E4</accession>
<keyword evidence="5" id="KW-1185">Reference proteome</keyword>
<evidence type="ECO:0000313" key="5">
    <source>
        <dbReference type="Proteomes" id="UP000655751"/>
    </source>
</evidence>
<evidence type="ECO:0000256" key="1">
    <source>
        <dbReference type="ARBA" id="ARBA00022857"/>
    </source>
</evidence>
<reference evidence="4" key="1">
    <citation type="submission" date="2020-11" db="EMBL/GenBank/DDBJ databases">
        <title>Nocardia NEAU-351.nov., a novel actinomycete isolated from the cow dung.</title>
        <authorList>
            <person name="Zhang X."/>
        </authorList>
    </citation>
    <scope>NUCLEOTIDE SEQUENCE</scope>
    <source>
        <strain evidence="4">NEAU-351</strain>
    </source>
</reference>
<evidence type="ECO:0000313" key="4">
    <source>
        <dbReference type="EMBL" id="MBH0776647.1"/>
    </source>
</evidence>
<name>A0A931N2E4_9NOCA</name>
<dbReference type="SUPFAM" id="SSF51735">
    <property type="entry name" value="NAD(P)-binding Rossmann-fold domains"/>
    <property type="match status" value="1"/>
</dbReference>
<keyword evidence="2" id="KW-0560">Oxidoreductase</keyword>
<protein>
    <submittedName>
        <fullName evidence="4">Dihydrodipicolinate synthase</fullName>
    </submittedName>
</protein>
<dbReference type="Proteomes" id="UP000655751">
    <property type="component" value="Unassembled WGS sequence"/>
</dbReference>
<dbReference type="InterPro" id="IPR036291">
    <property type="entry name" value="NAD(P)-bd_dom_sf"/>
</dbReference>
<dbReference type="RefSeq" id="WP_196148972.1">
    <property type="nucleotide sequence ID" value="NZ_JADMLG010000003.1"/>
</dbReference>
<dbReference type="Pfam" id="PF01113">
    <property type="entry name" value="DapB_N"/>
    <property type="match status" value="1"/>
</dbReference>
<keyword evidence="1" id="KW-0521">NADP</keyword>
<dbReference type="GO" id="GO:0008839">
    <property type="term" value="F:4-hydroxy-tetrahydrodipicolinate reductase"/>
    <property type="evidence" value="ECO:0007669"/>
    <property type="project" value="InterPro"/>
</dbReference>
<dbReference type="AlphaFoldDB" id="A0A931N2E4"/>
<dbReference type="Gene3D" id="3.40.50.720">
    <property type="entry name" value="NAD(P)-binding Rossmann-like Domain"/>
    <property type="match status" value="1"/>
</dbReference>
<evidence type="ECO:0000259" key="3">
    <source>
        <dbReference type="Pfam" id="PF01113"/>
    </source>
</evidence>
<sequence length="350" mass="36947">MTTRVVQWATGPVGGAALREIIDRPELELVGVFAYSAAKFGVDAGALVDRPATGVSVTGDRSEILDLAADVVVHAASKAYGDGNTDDIVALLESGKSVITTTSYNHLPTFGPQACARITRACRAAGVRFHAAGEHPGFVFERLAASLTTLSQRVDRITVQEFVDCSGISERRMLVDLMGMGKHPDEITVESPMFRAVSAQYEQALAATADVLGLTVDAVVPSIETETRAEDVSVACGRLPAGTVVGQKLTWTALRRGEPVLVAEEFWSATGPGPDWPAARPGEFLVRVRVDGAPRLNLDLSIGNEPVAGLSCSAGQMAVAMTAVRAIPDVLRAPPGVVVAPVFGAYRWRD</sequence>
<dbReference type="GO" id="GO:0009089">
    <property type="term" value="P:lysine biosynthetic process via diaminopimelate"/>
    <property type="evidence" value="ECO:0007669"/>
    <property type="project" value="InterPro"/>
</dbReference>
<feature type="domain" description="Dihydrodipicolinate reductase N-terminal" evidence="3">
    <location>
        <begin position="9"/>
        <end position="104"/>
    </location>
</feature>
<comment type="caution">
    <text evidence="4">The sequence shown here is derived from an EMBL/GenBank/DDBJ whole genome shotgun (WGS) entry which is preliminary data.</text>
</comment>
<dbReference type="EMBL" id="JADMLG010000003">
    <property type="protein sequence ID" value="MBH0776647.1"/>
    <property type="molecule type" value="Genomic_DNA"/>
</dbReference>
<organism evidence="4 5">
    <name type="scientific">Nocardia bovistercoris</name>
    <dbReference type="NCBI Taxonomy" id="2785916"/>
    <lineage>
        <taxon>Bacteria</taxon>
        <taxon>Bacillati</taxon>
        <taxon>Actinomycetota</taxon>
        <taxon>Actinomycetes</taxon>
        <taxon>Mycobacteriales</taxon>
        <taxon>Nocardiaceae</taxon>
        <taxon>Nocardia</taxon>
    </lineage>
</organism>
<proteinExistence type="predicted"/>
<dbReference type="InterPro" id="IPR000846">
    <property type="entry name" value="DapB_N"/>
</dbReference>